<proteinExistence type="predicted"/>
<evidence type="ECO:0000256" key="4">
    <source>
        <dbReference type="ARBA" id="ARBA00022833"/>
    </source>
</evidence>
<keyword evidence="7" id="KW-0804">Transcription</keyword>
<reference evidence="12 13" key="1">
    <citation type="submission" date="2024-01" db="EMBL/GenBank/DDBJ databases">
        <title>Genome assemblies of Stephania.</title>
        <authorList>
            <person name="Yang L."/>
        </authorList>
    </citation>
    <scope>NUCLEOTIDE SEQUENCE [LARGE SCALE GENOMIC DNA]</scope>
    <source>
        <strain evidence="12">YNDBR</strain>
        <tissue evidence="12">Leaf</tissue>
    </source>
</reference>
<evidence type="ECO:0000256" key="8">
    <source>
        <dbReference type="ARBA" id="ARBA00023242"/>
    </source>
</evidence>
<evidence type="ECO:0000256" key="5">
    <source>
        <dbReference type="ARBA" id="ARBA00023015"/>
    </source>
</evidence>
<gene>
    <name evidence="12" type="ORF">Syun_024703</name>
</gene>
<keyword evidence="3 9" id="KW-0863">Zinc-finger</keyword>
<dbReference type="Proteomes" id="UP001420932">
    <property type="component" value="Unassembled WGS sequence"/>
</dbReference>
<dbReference type="GO" id="GO:0008270">
    <property type="term" value="F:zinc ion binding"/>
    <property type="evidence" value="ECO:0007669"/>
    <property type="project" value="UniProtKB-KW"/>
</dbReference>
<evidence type="ECO:0000256" key="3">
    <source>
        <dbReference type="ARBA" id="ARBA00022771"/>
    </source>
</evidence>
<sequence>MEWSSSNHEYYWDEWEKLMMPTANHHHHHPSSTSTQLPLYCSSSSSSSSSTTSAATSDLGNTSSLDSTTTTLPPPPTTTEPLLIGLKLGKRTYFEDVSAPDTTTTTTTTNIHHSGPKRSSNRPPSSHHHHHHHQSHPAPRCQVQGCNLDLSTSKDYHRRHRVCDPHSKSPKVLVAGLHRRFCQQCSRFHDLSEFDDKKRSCRRRLSDHNARRRKPHPDAHALQFNSPTTLPSSFYDNTQQLNVLLNSVPLTHPRPTWETSRIFMPGEAKASFLVSAKVGGTNGQLNLPSNSPNLVSALHRDPRRLLPIKGGTTEALNQGIEAPGARNLDSTTDLPRALSLLSNNSWVSGLQETASLDQLMQANQACIPQPMIQTTSTQSWPVTSSEFWQAEEQPAEPRVFSLTLQNNNDGSNQFQEFQLFKAPVDSACTWNRMT</sequence>
<feature type="compositionally biased region" description="Basic residues" evidence="10">
    <location>
        <begin position="114"/>
        <end position="135"/>
    </location>
</feature>
<dbReference type="InterPro" id="IPR004333">
    <property type="entry name" value="SBP_dom"/>
</dbReference>
<dbReference type="Gene3D" id="4.10.1100.10">
    <property type="entry name" value="Transcription factor, SBP-box domain"/>
    <property type="match status" value="1"/>
</dbReference>
<evidence type="ECO:0000256" key="10">
    <source>
        <dbReference type="SAM" id="MobiDB-lite"/>
    </source>
</evidence>
<keyword evidence="13" id="KW-1185">Reference proteome</keyword>
<keyword evidence="5" id="KW-0805">Transcription regulation</keyword>
<dbReference type="Pfam" id="PF03110">
    <property type="entry name" value="SBP"/>
    <property type="match status" value="1"/>
</dbReference>
<evidence type="ECO:0000313" key="12">
    <source>
        <dbReference type="EMBL" id="KAK9097658.1"/>
    </source>
</evidence>
<feature type="region of interest" description="Disordered" evidence="10">
    <location>
        <begin position="23"/>
        <end position="82"/>
    </location>
</feature>
<dbReference type="FunFam" id="4.10.1100.10:FF:000001">
    <property type="entry name" value="Squamosa promoter-binding-like protein 14"/>
    <property type="match status" value="1"/>
</dbReference>
<evidence type="ECO:0000313" key="13">
    <source>
        <dbReference type="Proteomes" id="UP001420932"/>
    </source>
</evidence>
<name>A0AAP0EXD0_9MAGN</name>
<comment type="caution">
    <text evidence="12">The sequence shown here is derived from an EMBL/GenBank/DDBJ whole genome shotgun (WGS) entry which is preliminary data.</text>
</comment>
<evidence type="ECO:0000259" key="11">
    <source>
        <dbReference type="PROSITE" id="PS51141"/>
    </source>
</evidence>
<dbReference type="EMBL" id="JBBNAF010000011">
    <property type="protein sequence ID" value="KAK9097658.1"/>
    <property type="molecule type" value="Genomic_DNA"/>
</dbReference>
<evidence type="ECO:0000256" key="6">
    <source>
        <dbReference type="ARBA" id="ARBA00023125"/>
    </source>
</evidence>
<feature type="domain" description="SBP-type" evidence="11">
    <location>
        <begin position="138"/>
        <end position="215"/>
    </location>
</feature>
<feature type="region of interest" description="Disordered" evidence="10">
    <location>
        <begin position="97"/>
        <end position="144"/>
    </location>
</feature>
<evidence type="ECO:0000256" key="2">
    <source>
        <dbReference type="ARBA" id="ARBA00022723"/>
    </source>
</evidence>
<dbReference type="GO" id="GO:0005634">
    <property type="term" value="C:nucleus"/>
    <property type="evidence" value="ECO:0007669"/>
    <property type="project" value="UniProtKB-SubCell"/>
</dbReference>
<evidence type="ECO:0000256" key="7">
    <source>
        <dbReference type="ARBA" id="ARBA00023163"/>
    </source>
</evidence>
<dbReference type="InterPro" id="IPR044817">
    <property type="entry name" value="SBP-like"/>
</dbReference>
<keyword evidence="2" id="KW-0479">Metal-binding</keyword>
<comment type="subcellular location">
    <subcellularLocation>
        <location evidence="1">Nucleus</location>
    </subcellularLocation>
</comment>
<feature type="compositionally biased region" description="Low complexity" evidence="10">
    <location>
        <begin position="42"/>
        <end position="71"/>
    </location>
</feature>
<dbReference type="PROSITE" id="PS51141">
    <property type="entry name" value="ZF_SBP"/>
    <property type="match status" value="1"/>
</dbReference>
<dbReference type="SUPFAM" id="SSF103612">
    <property type="entry name" value="SBT domain"/>
    <property type="match status" value="1"/>
</dbReference>
<evidence type="ECO:0000256" key="1">
    <source>
        <dbReference type="ARBA" id="ARBA00004123"/>
    </source>
</evidence>
<dbReference type="InterPro" id="IPR036893">
    <property type="entry name" value="SBP_sf"/>
</dbReference>
<organism evidence="12 13">
    <name type="scientific">Stephania yunnanensis</name>
    <dbReference type="NCBI Taxonomy" id="152371"/>
    <lineage>
        <taxon>Eukaryota</taxon>
        <taxon>Viridiplantae</taxon>
        <taxon>Streptophyta</taxon>
        <taxon>Embryophyta</taxon>
        <taxon>Tracheophyta</taxon>
        <taxon>Spermatophyta</taxon>
        <taxon>Magnoliopsida</taxon>
        <taxon>Ranunculales</taxon>
        <taxon>Menispermaceae</taxon>
        <taxon>Menispermoideae</taxon>
        <taxon>Cissampelideae</taxon>
        <taxon>Stephania</taxon>
    </lineage>
</organism>
<keyword evidence="6" id="KW-0238">DNA-binding</keyword>
<evidence type="ECO:0000256" key="9">
    <source>
        <dbReference type="PROSITE-ProRule" id="PRU00470"/>
    </source>
</evidence>
<dbReference type="PANTHER" id="PTHR31251">
    <property type="entry name" value="SQUAMOSA PROMOTER-BINDING-LIKE PROTEIN 4"/>
    <property type="match status" value="1"/>
</dbReference>
<accession>A0AAP0EXD0</accession>
<keyword evidence="8" id="KW-0539">Nucleus</keyword>
<dbReference type="AlphaFoldDB" id="A0AAP0EXD0"/>
<dbReference type="GO" id="GO:0003677">
    <property type="term" value="F:DNA binding"/>
    <property type="evidence" value="ECO:0007669"/>
    <property type="project" value="UniProtKB-KW"/>
</dbReference>
<dbReference type="PANTHER" id="PTHR31251:SF74">
    <property type="entry name" value="SQUAMOSA PROMOTER-BINDING-LIKE PROTEIN 2"/>
    <property type="match status" value="1"/>
</dbReference>
<protein>
    <recommendedName>
        <fullName evidence="11">SBP-type domain-containing protein</fullName>
    </recommendedName>
</protein>
<keyword evidence="4" id="KW-0862">Zinc</keyword>